<dbReference type="EMBL" id="CP066681">
    <property type="protein sequence ID" value="QQG35694.1"/>
    <property type="molecule type" value="Genomic_DNA"/>
</dbReference>
<comment type="subcellular location">
    <subcellularLocation>
        <location evidence="1">Cell inner membrane</location>
        <topology evidence="1">Multi-pass membrane protein</topology>
    </subcellularLocation>
</comment>
<evidence type="ECO:0000256" key="6">
    <source>
        <dbReference type="ARBA" id="ARBA00022989"/>
    </source>
</evidence>
<name>A0A7T5R1H9_9BACT</name>
<dbReference type="Proteomes" id="UP000595362">
    <property type="component" value="Chromosome"/>
</dbReference>
<evidence type="ECO:0000256" key="8">
    <source>
        <dbReference type="SAM" id="Phobius"/>
    </source>
</evidence>
<evidence type="ECO:0000313" key="10">
    <source>
        <dbReference type="EMBL" id="QQG35694.1"/>
    </source>
</evidence>
<evidence type="ECO:0000256" key="5">
    <source>
        <dbReference type="ARBA" id="ARBA00022692"/>
    </source>
</evidence>
<feature type="transmembrane region" description="Helical" evidence="8">
    <location>
        <begin position="223"/>
        <end position="242"/>
    </location>
</feature>
<sequence length="407" mass="45199">MANLRYKYRGINMKGRPIRGVMGAASEADLYARLQSSGIELIQCSCLDKKKNPLAGMFGIKKVQIRDLIQLFLHMEQMQSAGVPLLDALADIRDTTEQDHLRDIMAEIHRDVSEGSSMSEALAQHPKVFTSLYISLIAAGEETGDLTSSYLQLIKYLKWVDKMQAKVRKATRYPMILVAVVILTVVIMMGFVVPQIVGFIKNLDQELPIYTTALMATSDFFKAYWWAVLGTPIFLTFLWFLSRRLSEDIAYRQDVFLLTMPLFGPLIRKINIARFSQTFGALFASGIDVLQGLEHSGKTVSNRAIVDALDGVREQVKAGAPLSEAFNASGEFPSMVVRMLKVGEESGNLTVVLDQVAEFYTADVDEAVEGLIAMIEPFLTALLGGMILWIAVAVFGPIYSSFENLDI</sequence>
<evidence type="ECO:0000256" key="4">
    <source>
        <dbReference type="ARBA" id="ARBA00022519"/>
    </source>
</evidence>
<proteinExistence type="inferred from homology"/>
<accession>A0A7T5R1H9</accession>
<dbReference type="InterPro" id="IPR003004">
    <property type="entry name" value="GspF/PilC"/>
</dbReference>
<dbReference type="GO" id="GO:0005886">
    <property type="term" value="C:plasma membrane"/>
    <property type="evidence" value="ECO:0007669"/>
    <property type="project" value="UniProtKB-SubCell"/>
</dbReference>
<evidence type="ECO:0000256" key="2">
    <source>
        <dbReference type="ARBA" id="ARBA00005745"/>
    </source>
</evidence>
<dbReference type="AlphaFoldDB" id="A0A7T5R1H9"/>
<feature type="transmembrane region" description="Helical" evidence="8">
    <location>
        <begin position="173"/>
        <end position="197"/>
    </location>
</feature>
<gene>
    <name evidence="10" type="ORF">HYS17_09255</name>
</gene>
<feature type="domain" description="Type II secretion system protein GspF" evidence="9">
    <location>
        <begin position="275"/>
        <end position="396"/>
    </location>
</feature>
<comment type="similarity">
    <text evidence="2">Belongs to the GSP F family.</text>
</comment>
<feature type="domain" description="Type II secretion system protein GspF" evidence="9">
    <location>
        <begin position="78"/>
        <end position="194"/>
    </location>
</feature>
<evidence type="ECO:0000259" key="9">
    <source>
        <dbReference type="Pfam" id="PF00482"/>
    </source>
</evidence>
<keyword evidence="5 8" id="KW-0812">Transmembrane</keyword>
<dbReference type="PRINTS" id="PR00812">
    <property type="entry name" value="BCTERIALGSPF"/>
</dbReference>
<dbReference type="PANTHER" id="PTHR30012:SF0">
    <property type="entry name" value="TYPE II SECRETION SYSTEM PROTEIN F-RELATED"/>
    <property type="match status" value="1"/>
</dbReference>
<evidence type="ECO:0000256" key="3">
    <source>
        <dbReference type="ARBA" id="ARBA00022475"/>
    </source>
</evidence>
<keyword evidence="3" id="KW-1003">Cell membrane</keyword>
<organism evidence="10 11">
    <name type="scientific">Micavibrio aeruginosavorus</name>
    <dbReference type="NCBI Taxonomy" id="349221"/>
    <lineage>
        <taxon>Bacteria</taxon>
        <taxon>Pseudomonadati</taxon>
        <taxon>Bdellovibrionota</taxon>
        <taxon>Bdellovibrionia</taxon>
        <taxon>Bdellovibrionales</taxon>
        <taxon>Pseudobdellovibrionaceae</taxon>
        <taxon>Micavibrio</taxon>
    </lineage>
</organism>
<keyword evidence="7 8" id="KW-0472">Membrane</keyword>
<dbReference type="Pfam" id="PF00482">
    <property type="entry name" value="T2SSF"/>
    <property type="match status" value="2"/>
</dbReference>
<reference evidence="10 11" key="1">
    <citation type="submission" date="2020-07" db="EMBL/GenBank/DDBJ databases">
        <title>Huge and variable diversity of episymbiotic CPR bacteria and DPANN archaea in groundwater ecosystems.</title>
        <authorList>
            <person name="He C.Y."/>
            <person name="Keren R."/>
            <person name="Whittaker M."/>
            <person name="Farag I.F."/>
            <person name="Doudna J."/>
            <person name="Cate J.H.D."/>
            <person name="Banfield J.F."/>
        </authorList>
    </citation>
    <scope>NUCLEOTIDE SEQUENCE [LARGE SCALE GENOMIC DNA]</scope>
    <source>
        <strain evidence="10">NC_groundwater_70_Ag_B-0.1um_54_66</strain>
    </source>
</reference>
<evidence type="ECO:0000313" key="11">
    <source>
        <dbReference type="Proteomes" id="UP000595362"/>
    </source>
</evidence>
<keyword evidence="6 8" id="KW-1133">Transmembrane helix</keyword>
<dbReference type="InterPro" id="IPR018076">
    <property type="entry name" value="T2SS_GspF_dom"/>
</dbReference>
<dbReference type="FunFam" id="1.20.81.30:FF:000001">
    <property type="entry name" value="Type II secretion system protein F"/>
    <property type="match status" value="2"/>
</dbReference>
<dbReference type="PANTHER" id="PTHR30012">
    <property type="entry name" value="GENERAL SECRETION PATHWAY PROTEIN"/>
    <property type="match status" value="1"/>
</dbReference>
<protein>
    <submittedName>
        <fullName evidence="10">Type II secretion system F family protein</fullName>
    </submittedName>
</protein>
<feature type="transmembrane region" description="Helical" evidence="8">
    <location>
        <begin position="378"/>
        <end position="399"/>
    </location>
</feature>
<dbReference type="Gene3D" id="1.20.81.30">
    <property type="entry name" value="Type II secretion system (T2SS), domain F"/>
    <property type="match status" value="2"/>
</dbReference>
<evidence type="ECO:0000256" key="7">
    <source>
        <dbReference type="ARBA" id="ARBA00023136"/>
    </source>
</evidence>
<evidence type="ECO:0000256" key="1">
    <source>
        <dbReference type="ARBA" id="ARBA00004429"/>
    </source>
</evidence>
<dbReference type="InterPro" id="IPR042094">
    <property type="entry name" value="T2SS_GspF_sf"/>
</dbReference>
<dbReference type="GO" id="GO:0015628">
    <property type="term" value="P:protein secretion by the type II secretion system"/>
    <property type="evidence" value="ECO:0007669"/>
    <property type="project" value="TreeGrafter"/>
</dbReference>
<keyword evidence="4" id="KW-0997">Cell inner membrane</keyword>